<dbReference type="AlphaFoldDB" id="A0A540VTG4"/>
<dbReference type="Proteomes" id="UP000315400">
    <property type="component" value="Unassembled WGS sequence"/>
</dbReference>
<proteinExistence type="predicted"/>
<name>A0A540VTG4_9GAMM</name>
<gene>
    <name evidence="1" type="ORF">FKY71_05430</name>
</gene>
<dbReference type="Pfam" id="PF14255">
    <property type="entry name" value="Zn_ribbon_21"/>
    <property type="match status" value="1"/>
</dbReference>
<dbReference type="InterPro" id="IPR025990">
    <property type="entry name" value="zinc_ribbon_bacterial"/>
</dbReference>
<dbReference type="EMBL" id="VIFK01000026">
    <property type="protein sequence ID" value="TQF00055.1"/>
    <property type="molecule type" value="Genomic_DNA"/>
</dbReference>
<evidence type="ECO:0000313" key="2">
    <source>
        <dbReference type="Proteomes" id="UP000315400"/>
    </source>
</evidence>
<comment type="caution">
    <text evidence="1">The sequence shown here is derived from an EMBL/GenBank/DDBJ whole genome shotgun (WGS) entry which is preliminary data.</text>
</comment>
<organism evidence="1 2">
    <name type="scientific">Spiribacter salinus</name>
    <dbReference type="NCBI Taxonomy" id="1335746"/>
    <lineage>
        <taxon>Bacteria</taxon>
        <taxon>Pseudomonadati</taxon>
        <taxon>Pseudomonadota</taxon>
        <taxon>Gammaproteobacteria</taxon>
        <taxon>Chromatiales</taxon>
        <taxon>Ectothiorhodospiraceae</taxon>
        <taxon>Spiribacter</taxon>
    </lineage>
</organism>
<sequence length="59" mass="6556">MDELMITCPYCGETFTTLVDASAGDQDYIEDCIVCCRPIECHLEVTADGPVLTPRRDDD</sequence>
<protein>
    <submittedName>
        <fullName evidence="1">CPXCG motif-containing cysteine-rich protein</fullName>
    </submittedName>
</protein>
<evidence type="ECO:0000313" key="1">
    <source>
        <dbReference type="EMBL" id="TQF00055.1"/>
    </source>
</evidence>
<dbReference type="STRING" id="1260251.SPISAL_01425"/>
<reference evidence="1 2" key="1">
    <citation type="submission" date="2019-06" db="EMBL/GenBank/DDBJ databases">
        <title>Metagenome assembled Genome of Spiribacter salinus SL48-SHIP from the microbial mat of Salt Lake 48 (Novosibirsk region, Russia).</title>
        <authorList>
            <person name="Shipova A."/>
            <person name="Rozanov A.S."/>
            <person name="Bryanskaya A.V."/>
            <person name="Peltek S.E."/>
        </authorList>
    </citation>
    <scope>NUCLEOTIDE SEQUENCE [LARGE SCALE GENOMIC DNA]</scope>
    <source>
        <strain evidence="1">SL48-SHIP-2</strain>
    </source>
</reference>
<accession>A0A540VTG4</accession>